<feature type="compositionally biased region" description="Low complexity" evidence="5">
    <location>
        <begin position="2780"/>
        <end position="2791"/>
    </location>
</feature>
<dbReference type="Pfam" id="PF08428">
    <property type="entry name" value="Rib"/>
    <property type="match status" value="4"/>
</dbReference>
<protein>
    <recommendedName>
        <fullName evidence="6">Gram-positive cocci surface proteins LPxTG domain-containing protein</fullName>
    </recommendedName>
</protein>
<feature type="compositionally biased region" description="Basic and acidic residues" evidence="5">
    <location>
        <begin position="1309"/>
        <end position="1320"/>
    </location>
</feature>
<feature type="region of interest" description="Disordered" evidence="5">
    <location>
        <begin position="1000"/>
        <end position="1036"/>
    </location>
</feature>
<evidence type="ECO:0000313" key="7">
    <source>
        <dbReference type="EMBL" id="OOS18563.1"/>
    </source>
</evidence>
<organism evidence="7 8">
    <name type="scientific">Streptococcus mitis</name>
    <dbReference type="NCBI Taxonomy" id="28037"/>
    <lineage>
        <taxon>Bacteria</taxon>
        <taxon>Bacillati</taxon>
        <taxon>Bacillota</taxon>
        <taxon>Bacilli</taxon>
        <taxon>Lactobacillales</taxon>
        <taxon>Streptococcaceae</taxon>
        <taxon>Streptococcus</taxon>
        <taxon>Streptococcus mitis group</taxon>
    </lineage>
</organism>
<dbReference type="Pfam" id="PF04650">
    <property type="entry name" value="YSIRK_signal"/>
    <property type="match status" value="1"/>
</dbReference>
<feature type="region of interest" description="Disordered" evidence="5">
    <location>
        <begin position="2146"/>
        <end position="2188"/>
    </location>
</feature>
<dbReference type="InterPro" id="IPR041495">
    <property type="entry name" value="Mub_B2"/>
</dbReference>
<dbReference type="Pfam" id="PF17966">
    <property type="entry name" value="Muc_B2"/>
    <property type="match status" value="2"/>
</dbReference>
<feature type="region of interest" description="Disordered" evidence="5">
    <location>
        <begin position="1992"/>
        <end position="2030"/>
    </location>
</feature>
<feature type="region of interest" description="Disordered" evidence="5">
    <location>
        <begin position="54"/>
        <end position="110"/>
    </location>
</feature>
<evidence type="ECO:0000313" key="8">
    <source>
        <dbReference type="Proteomes" id="UP000190652"/>
    </source>
</evidence>
<keyword evidence="1" id="KW-0134">Cell wall</keyword>
<feature type="compositionally biased region" description="Basic and acidic residues" evidence="5">
    <location>
        <begin position="2072"/>
        <end position="2081"/>
    </location>
</feature>
<feature type="region of interest" description="Disordered" evidence="5">
    <location>
        <begin position="2071"/>
        <end position="2108"/>
    </location>
</feature>
<evidence type="ECO:0000256" key="5">
    <source>
        <dbReference type="SAM" id="MobiDB-lite"/>
    </source>
</evidence>
<feature type="compositionally biased region" description="Basic and acidic residues" evidence="5">
    <location>
        <begin position="778"/>
        <end position="793"/>
    </location>
</feature>
<proteinExistence type="predicted"/>
<evidence type="ECO:0000256" key="2">
    <source>
        <dbReference type="ARBA" id="ARBA00022525"/>
    </source>
</evidence>
<dbReference type="Proteomes" id="UP000190652">
    <property type="component" value="Unassembled WGS sequence"/>
</dbReference>
<dbReference type="InterPro" id="IPR013783">
    <property type="entry name" value="Ig-like_fold"/>
</dbReference>
<dbReference type="EMBL" id="MUYO01000001">
    <property type="protein sequence ID" value="OOS18563.1"/>
    <property type="molecule type" value="Genomic_DNA"/>
</dbReference>
<evidence type="ECO:0000259" key="6">
    <source>
        <dbReference type="PROSITE" id="PS50847"/>
    </source>
</evidence>
<feature type="region of interest" description="Disordered" evidence="5">
    <location>
        <begin position="1349"/>
        <end position="1371"/>
    </location>
</feature>
<feature type="region of interest" description="Disordered" evidence="5">
    <location>
        <begin position="193"/>
        <end position="222"/>
    </location>
</feature>
<dbReference type="InterPro" id="IPR041558">
    <property type="entry name" value="MucBP_2"/>
</dbReference>
<accession>A0A1T0C8D0</accession>
<dbReference type="Gene3D" id="2.60.40.4300">
    <property type="match status" value="2"/>
</dbReference>
<dbReference type="InterPro" id="IPR059115">
    <property type="entry name" value="Rib"/>
</dbReference>
<dbReference type="InterPro" id="IPR027579">
    <property type="entry name" value="SSSPR51_Rpt"/>
</dbReference>
<keyword evidence="4" id="KW-0572">Peptidoglycan-anchor</keyword>
<feature type="compositionally biased region" description="Polar residues" evidence="5">
    <location>
        <begin position="2799"/>
        <end position="2816"/>
    </location>
</feature>
<dbReference type="Gene3D" id="2.60.40.10">
    <property type="entry name" value="Immunoglobulins"/>
    <property type="match status" value="1"/>
</dbReference>
<feature type="compositionally biased region" description="Basic and acidic residues" evidence="5">
    <location>
        <begin position="2817"/>
        <end position="2831"/>
    </location>
</feature>
<name>A0A1T0C8D0_STRMT</name>
<dbReference type="Pfam" id="PF18877">
    <property type="entry name" value="SSSPR-51"/>
    <property type="match status" value="1"/>
</dbReference>
<feature type="compositionally biased region" description="Polar residues" evidence="5">
    <location>
        <begin position="2083"/>
        <end position="2093"/>
    </location>
</feature>
<dbReference type="Pfam" id="PF00746">
    <property type="entry name" value="Gram_pos_anchor"/>
    <property type="match status" value="1"/>
</dbReference>
<evidence type="ECO:0000256" key="3">
    <source>
        <dbReference type="ARBA" id="ARBA00022729"/>
    </source>
</evidence>
<feature type="compositionally biased region" description="Low complexity" evidence="5">
    <location>
        <begin position="1000"/>
        <end position="1017"/>
    </location>
</feature>
<feature type="compositionally biased region" description="Basic and acidic residues" evidence="5">
    <location>
        <begin position="193"/>
        <end position="207"/>
    </location>
</feature>
<comment type="caution">
    <text evidence="7">The sequence shown here is derived from an EMBL/GenBank/DDBJ whole genome shotgun (WGS) entry which is preliminary data.</text>
</comment>
<feature type="region of interest" description="Disordered" evidence="5">
    <location>
        <begin position="777"/>
        <end position="804"/>
    </location>
</feature>
<dbReference type="NCBIfam" id="TIGR04308">
    <property type="entry name" value="repeat_SSSPR51"/>
    <property type="match status" value="1"/>
</dbReference>
<evidence type="ECO:0000256" key="1">
    <source>
        <dbReference type="ARBA" id="ARBA00022512"/>
    </source>
</evidence>
<dbReference type="NCBIfam" id="TIGR01168">
    <property type="entry name" value="YSIRK_signal"/>
    <property type="match status" value="1"/>
</dbReference>
<feature type="compositionally biased region" description="Basic and acidic residues" evidence="5">
    <location>
        <begin position="1995"/>
        <end position="2011"/>
    </location>
</feature>
<feature type="compositionally biased region" description="Basic and acidic residues" evidence="5">
    <location>
        <begin position="99"/>
        <end position="110"/>
    </location>
</feature>
<feature type="region of interest" description="Disordered" evidence="5">
    <location>
        <begin position="2778"/>
        <end position="2831"/>
    </location>
</feature>
<feature type="region of interest" description="Disordered" evidence="5">
    <location>
        <begin position="2213"/>
        <end position="2264"/>
    </location>
</feature>
<reference evidence="7 8" key="1">
    <citation type="submission" date="2017-02" db="EMBL/GenBank/DDBJ databases">
        <title>Draft genome sequence of Streptococcus mitis CCUG 63687.</title>
        <authorList>
            <person name="Salva-Serra F."/>
            <person name="Engstrom-Jakobsson H."/>
            <person name="Thorell K."/>
            <person name="Jaen-Luchoro D."/>
            <person name="Gonzales-Siles L."/>
            <person name="Karlsson R."/>
            <person name="Yazdan S."/>
            <person name="Boulund F."/>
            <person name="Johnning A."/>
            <person name="Engstrand L."/>
            <person name="Kristiansson E."/>
            <person name="Moore E."/>
        </authorList>
    </citation>
    <scope>NUCLEOTIDE SEQUENCE [LARGE SCALE GENOMIC DNA]</scope>
    <source>
        <strain evidence="7 8">CCUG 63687</strain>
    </source>
</reference>
<gene>
    <name evidence="7" type="ORF">B0686_00985</name>
</gene>
<keyword evidence="3" id="KW-0732">Signal</keyword>
<feature type="compositionally biased region" description="Polar residues" evidence="5">
    <location>
        <begin position="54"/>
        <end position="68"/>
    </location>
</feature>
<feature type="region of interest" description="Disordered" evidence="5">
    <location>
        <begin position="1309"/>
        <end position="1336"/>
    </location>
</feature>
<evidence type="ECO:0000256" key="4">
    <source>
        <dbReference type="ARBA" id="ARBA00023088"/>
    </source>
</evidence>
<dbReference type="PROSITE" id="PS50847">
    <property type="entry name" value="GRAM_POS_ANCHORING"/>
    <property type="match status" value="1"/>
</dbReference>
<dbReference type="InterPro" id="IPR019931">
    <property type="entry name" value="LPXTG_anchor"/>
</dbReference>
<dbReference type="InterPro" id="IPR005877">
    <property type="entry name" value="YSIRK_signal_dom"/>
</dbReference>
<dbReference type="Gene3D" id="3.10.20.470">
    <property type="match status" value="2"/>
</dbReference>
<dbReference type="NCBIfam" id="TIGR01167">
    <property type="entry name" value="LPXTG_anchor"/>
    <property type="match status" value="1"/>
</dbReference>
<sequence>MFHSKGHHVRQSQVEKFTRYSIRKVSFGAASVAVATGLFFLGGGSVQAAEQLTNPEPTKVQNPQNVSDESSEPSKEVTGQASATAKEPDGQNNTSVKESVADKQASEVETPKVVTEKVAINTASLEDLVAKAESRLSQLTEGKKTKSVIDDAKNLVNKAKELLNDDTKTQEKVDALAKQLSSSLVILNSIKSETTEEKETKNQDPRNGKAIPGKGESGFRADTTINPIIPAKEGPTNNNKLGSGNNPADGVFESAKNQFGDIDFSNATEKNREVRKQWSRSTASQGGKTEILGSLTYNWKEKEITADDANNHNALNGWKIEGGEKITAIKPEAPTNVSSNRPAGFDPKPSKIYDLNGVILQRDNEVPVPGNPLGVNAANQNYANGVNYSGVVGTHNLPKGYYLELGKKGTKISKEYPVNGNSRVLLSAITGGAYGNAGTAGTGERVKITIYDAATGEKISSIRDDRTIGEKMESEHISTPTGSGGNGDGWTEYRAIYEIPKTTTRVKVEIEALNDGTAINNSYLTNSNSTISDGYFVGAVNLALGTGTEMTTNVKSNRKEGKYGEDSLYKSKQTGEFEFTVNSVGGIRLYGSSETEIEIPEGVELPDNIKNPTGWVWFGDTPIAPQNIAWDPATRKLRIKYNSSKSNNGDSPYIGVGSNNGQNDGVRKFRVPFTTADNYRGTATFKVKTFLPNGLNDAQNNKILNTGDVSNANGIYHPVVDGLRNTDNPDYYYNKTIYIDTVKPVAPTVEPVHTDSITGEKTDKNQVKELLVSLPTEKNTELTNEERERKDIADNDANNGTNRNADTEVKNIERAIGGLTSLKVTLPNTKTPITLTKKADGWYNGATKVEVRDGKLVVPVPAGTDLTEANETTNPDKRIKVTVLDKAGNESDPAYANVLNEAPTVAVEKTDLYVYKTKEADKWNNAKVLEKAKPSATDLEDDRDGVESTKPTIAVSDAGNLDTTTVGDYTVKVQSTDSEGKKSTEANVTVHVLDLIRVDPTVTTDPTNPSTTSPVSPKTADTPVKEGDENLGKYPAGVTRDDLVKEVTRTIKYLKEEDANKDDATPLYAEKVQKVTYKRTATVNPETKEVTYSDWEVYNETDKLTDATADGTKGKYNSVESPVINNYLLVDNADKLVPEKDAPKPAQNGTVSPEVKKVLYKEIGSFVPEYPAGKKPNGAQDKIPYPNNPTDPTVPGDFSTITIPYVPGYTPVYNGQELTPKNPNDPTQGYKVPDGFTPTDKFGESPITYTPSTQTAKVVIEKKVDGAANEVVSSFDLTGKSGSELPANTDIDNKIKELKNQGYEVESDGYHTEENHHPTFDDQEDVNPTDGSSAPSQTFKIVVKPRIIEVPSSTPHEKDSPVDPNGDTPELKWPEGLAESDLNTTAKRVISYVKKDSDTAAEEKAKDDTVQTAPFTRKATVNLVTKEVTYTDWESPNKTWDKVGVDVLPGYIADKKEIPAKEAATPAKDTKVIPDETDKVTYTKIGSWIPVDPTTGTDGDPIQYPNDPNDPTKTGKITQVIPHKDGYTPKDGNGTPLEPVNPANLEEGYKPPKITDPKANIKITYDKDDQKAKVKFVSIDPKTQTETELTDHALTLTGKSSETIPESDVQTHIDVLKSMGYDIVDNPFDKDPVFDTKKDTNDNITQEFTVKVQPRVSTANPVYVVEGDKPSAEKLKDAVTTKGNEKTVDETKIPETTGKVGDKTLTAPVTVTYGSGDQKREETVTVPVTVLPKATPEKVTTLKDTTGENLTTAVKEKAQAALGKLTLPSGITVELDPNQTYTVPATDSNGDKDNVPVKVQYKDATGTVVAEDTINVPVTVVSSTPKPLVVFEGDKVEAKTVQDAVTPGTDGTKGEPVIPEDLTKTTGKKEVTVPVTYEGIKDPEQVKVPVTVLPKPEADEILVAKNSDKEKAKEKVLAKAKKAIEDATFKGKLPQDATVTVDETVPVTVPDLTEDTEVEVTVKYTVPGQDTPLTTTVKVPVTVVEGVPQIVPVDENNKQPDPEKSIDKTDYPEGATFRYKTPEGQTTPIDVTTPGDKDVIVEVLDKNGNPIAEVPATVRVVESYPKYVPVDPAKKQPEPKENINPNDFPTGTTFEYKDNTPVDTTTPGEKDVTVVAKLNGQPITEIPAKIVVVESKTQYVPVNAENDKKAKPQDSITPDDYPEGSTFEYKTPEGQTTPYDGTTPGEKDVTVVVKDPDGDKLVEVPAKIKVVQGKEQQIPVNAEGENKPKPEDSITPSDYPEGSTFEYKVPEGQTTPYDGTTPGDKPVTVVVKDKNGNVLVEVPATIKVVESKPTPIETPVTNTPLTKDDYTKGMKIPEGATVKVGDLPDLTTPGEKTPVKVTITLPNGKSYTVDVPVTVTPVKEIETPVTTTPLTPDDYTKGIKIPEGGKVTNVANIPDLTTPGKKDPVKVTIELPNGKVITVDVPVNVTPVKEIETPVTTTPLTPDDYTKGITIPEGGKVTKVENIPDLTTPGKKDPVKVTVELPNGKVVTVEVPVNVTPITPIETPVTKDKLTPEDILKQIKVPEGATTKVENIPDLTTPGKKDPVKVTITLPNGKVVTVEVPVTVTPIKDIVKKQGDPITAEDVENHIPKGAKVISIGDKPTTDVPGERPSIPVVIELPNGIRVTMDIPVIVTPKVTPIVVEVGTPITENDVKKRIDLPEGWEIVEVGKIPTTETPGTKPVVKVKVKLPDGRIITVEVPVTVTPKSQNGGGVIAQNGGSTVQIVTEYLDENGNRITSDKEGKHNPIELEGYEYSHSTTDAKGNTLHHYKKVTNTINQEQPSSPETPTSPDKPVATPVQTSSTDSKQVAETTVANDKKELPNTGTEDKAGLASLGLLGMLGAFGLLARKKKED</sequence>
<feature type="domain" description="Gram-positive cocci surface proteins LPxTG" evidence="6">
    <location>
        <begin position="2822"/>
        <end position="2855"/>
    </location>
</feature>
<dbReference type="RefSeq" id="WP_078352013.1">
    <property type="nucleotide sequence ID" value="NZ_MUYO01000001.1"/>
</dbReference>
<keyword evidence="2" id="KW-0964">Secreted</keyword>
<dbReference type="Pfam" id="PF17965">
    <property type="entry name" value="MucBP_2"/>
    <property type="match status" value="2"/>
</dbReference>
<feature type="region of interest" description="Disordered" evidence="5">
    <location>
        <begin position="1526"/>
        <end position="1555"/>
    </location>
</feature>